<feature type="signal peptide" evidence="1">
    <location>
        <begin position="1"/>
        <end position="21"/>
    </location>
</feature>
<evidence type="ECO:0000259" key="2">
    <source>
        <dbReference type="Pfam" id="PF00135"/>
    </source>
</evidence>
<dbReference type="SUPFAM" id="SSF53474">
    <property type="entry name" value="alpha/beta-Hydrolases"/>
    <property type="match status" value="1"/>
</dbReference>
<feature type="chain" id="PRO_5043638408" evidence="1">
    <location>
        <begin position="22"/>
        <end position="523"/>
    </location>
</feature>
<dbReference type="EMBL" id="CP149782">
    <property type="protein sequence ID" value="WYF45622.1"/>
    <property type="molecule type" value="Genomic_DNA"/>
</dbReference>
<keyword evidence="1" id="KW-0732">Signal</keyword>
<gene>
    <name evidence="3" type="ORF">WDJ50_05755</name>
</gene>
<dbReference type="InterPro" id="IPR019819">
    <property type="entry name" value="Carboxylesterase_B_CS"/>
</dbReference>
<dbReference type="PROSITE" id="PS00941">
    <property type="entry name" value="CARBOXYLESTERASE_B_2"/>
    <property type="match status" value="1"/>
</dbReference>
<accession>A0AAU6Q634</accession>
<feature type="domain" description="Carboxylesterase type B" evidence="2">
    <location>
        <begin position="25"/>
        <end position="503"/>
    </location>
</feature>
<keyword evidence="3" id="KW-0378">Hydrolase</keyword>
<dbReference type="InterPro" id="IPR029058">
    <property type="entry name" value="AB_hydrolase_fold"/>
</dbReference>
<protein>
    <submittedName>
        <fullName evidence="3">Carboxylesterase/lipase family protein</fullName>
        <ecNumber evidence="3">3.1.1.-</ecNumber>
    </submittedName>
</protein>
<dbReference type="GO" id="GO:0016787">
    <property type="term" value="F:hydrolase activity"/>
    <property type="evidence" value="ECO:0007669"/>
    <property type="project" value="UniProtKB-KW"/>
</dbReference>
<evidence type="ECO:0000256" key="1">
    <source>
        <dbReference type="SAM" id="SignalP"/>
    </source>
</evidence>
<evidence type="ECO:0000313" key="3">
    <source>
        <dbReference type="EMBL" id="WYF45622.1"/>
    </source>
</evidence>
<dbReference type="Gene3D" id="3.40.50.1820">
    <property type="entry name" value="alpha/beta hydrolase"/>
    <property type="match status" value="1"/>
</dbReference>
<dbReference type="RefSeq" id="WP_339096915.1">
    <property type="nucleotide sequence ID" value="NZ_CP149782.1"/>
</dbReference>
<reference evidence="3" key="1">
    <citation type="submission" date="2024-03" db="EMBL/GenBank/DDBJ databases">
        <title>Deinococcus weizhi sp. nov., isolated from human skin.</title>
        <authorList>
            <person name="Wei Z."/>
            <person name="Tian F."/>
            <person name="Yang C."/>
            <person name="Xin L.T."/>
            <person name="Wen Z.J."/>
            <person name="Lan K.C."/>
            <person name="Yu L."/>
            <person name="Zhe W."/>
            <person name="Dan F.D."/>
            <person name="Jun W."/>
            <person name="Rui Z."/>
            <person name="Yong X.J."/>
            <person name="Ting Y."/>
            <person name="Wei X."/>
            <person name="Xu Z.G."/>
            <person name="Xin Z."/>
            <person name="Dong F.G."/>
            <person name="Ni X.M."/>
            <person name="Zheng M.G."/>
            <person name="Chun Y."/>
            <person name="Qian W.X."/>
        </authorList>
    </citation>
    <scope>NUCLEOTIDE SEQUENCE</scope>
    <source>
        <strain evidence="3">VB142</strain>
    </source>
</reference>
<proteinExistence type="predicted"/>
<dbReference type="EC" id="3.1.1.-" evidence="3"/>
<dbReference type="Pfam" id="PF00135">
    <property type="entry name" value="COesterase"/>
    <property type="match status" value="1"/>
</dbReference>
<dbReference type="AlphaFoldDB" id="A0AAU6Q634"/>
<dbReference type="InterPro" id="IPR002018">
    <property type="entry name" value="CarbesteraseB"/>
</dbReference>
<sequence length="523" mass="55645">MKRRVALLALSLCAGLPLARAAAVPTLKVPQGKLIGLRKSGVEQFLGVPFAAPPVGPLRWQPPQPPVWKGQRQATKFGPVCAQGGSGSEDCLTLNIYRPPNAKNAPLVVWVHGGFFTGGDASLFDGSVLARDYGVVVATVNYRLGPFGFLAVPGVGDGNYGLMDIQEAVRWLRRHAGALGANPDNVTLAGQSAGAAAICTLMVAPNAQKLFHKAILQSGSCASDVFTTPLSQARRAGQQFAQALRCTGADVAACLRGKSQAEISAVRVPGRSVIDPVPLPPVHGDAFVPLPPLVALRDGWAAPVPTLLGINREEGQIFEPYLPAALRGSRLVYGAALALYDPRNALTMARQYPTRPDETPIRALTRLLTDRVFACPTSWLAAQLAPRQATYFYEFSDPRPPLSLPGIKDAPALGAYHGAELAYVLETPVVGLSNPAQFTPAQTKLARQMGEYWTNFARSGQPAALGLTVWPPVKLPFPRVMTLEPGATSLQPNFDGRHQCGFWDALDGRPADGEARAVFGQVP</sequence>
<name>A0AAU6Q634_9DEIO</name>
<organism evidence="3">
    <name type="scientific">Deinococcus sp. VB142</name>
    <dbReference type="NCBI Taxonomy" id="3112952"/>
    <lineage>
        <taxon>Bacteria</taxon>
        <taxon>Thermotogati</taxon>
        <taxon>Deinococcota</taxon>
        <taxon>Deinococci</taxon>
        <taxon>Deinococcales</taxon>
        <taxon>Deinococcaceae</taxon>
        <taxon>Deinococcus</taxon>
    </lineage>
</organism>
<dbReference type="InterPro" id="IPR050309">
    <property type="entry name" value="Type-B_Carboxylest/Lipase"/>
</dbReference>
<dbReference type="PANTHER" id="PTHR11559">
    <property type="entry name" value="CARBOXYLESTERASE"/>
    <property type="match status" value="1"/>
</dbReference>